<reference evidence="1" key="1">
    <citation type="submission" date="2014-11" db="EMBL/GenBank/DDBJ databases">
        <authorList>
            <person name="Amaro Gonzalez C."/>
        </authorList>
    </citation>
    <scope>NUCLEOTIDE SEQUENCE</scope>
</reference>
<reference evidence="1" key="2">
    <citation type="journal article" date="2015" name="Fish Shellfish Immunol.">
        <title>Early steps in the European eel (Anguilla anguilla)-Vibrio vulnificus interaction in the gills: Role of the RtxA13 toxin.</title>
        <authorList>
            <person name="Callol A."/>
            <person name="Pajuelo D."/>
            <person name="Ebbesson L."/>
            <person name="Teles M."/>
            <person name="MacKenzie S."/>
            <person name="Amaro C."/>
        </authorList>
    </citation>
    <scope>NUCLEOTIDE SEQUENCE</scope>
</reference>
<name>A0A0E9S008_ANGAN</name>
<sequence length="45" mass="4799">MEIIIRPNSTILHVLQLSCALSGPRAQLGEILSRGPSSTERGKAP</sequence>
<organism evidence="1">
    <name type="scientific">Anguilla anguilla</name>
    <name type="common">European freshwater eel</name>
    <name type="synonym">Muraena anguilla</name>
    <dbReference type="NCBI Taxonomy" id="7936"/>
    <lineage>
        <taxon>Eukaryota</taxon>
        <taxon>Metazoa</taxon>
        <taxon>Chordata</taxon>
        <taxon>Craniata</taxon>
        <taxon>Vertebrata</taxon>
        <taxon>Euteleostomi</taxon>
        <taxon>Actinopterygii</taxon>
        <taxon>Neopterygii</taxon>
        <taxon>Teleostei</taxon>
        <taxon>Anguilliformes</taxon>
        <taxon>Anguillidae</taxon>
        <taxon>Anguilla</taxon>
    </lineage>
</organism>
<dbReference type="EMBL" id="GBXM01073896">
    <property type="protein sequence ID" value="JAH34681.1"/>
    <property type="molecule type" value="Transcribed_RNA"/>
</dbReference>
<accession>A0A0E9S008</accession>
<protein>
    <submittedName>
        <fullName evidence="1">Uncharacterized protein</fullName>
    </submittedName>
</protein>
<evidence type="ECO:0000313" key="1">
    <source>
        <dbReference type="EMBL" id="JAH34681.1"/>
    </source>
</evidence>
<proteinExistence type="predicted"/>
<dbReference type="AlphaFoldDB" id="A0A0E9S008"/>